<evidence type="ECO:0000313" key="2">
    <source>
        <dbReference type="EMBL" id="KAJ7362751.1"/>
    </source>
</evidence>
<name>A0AAD7AMG4_9AGAR</name>
<sequence>MSLSLLQQWGHTNITIPADLWECPLDPVRQGFPSDRQAHAFTPYFGVRARGGTAHPNRVLEHKLYCPRRCSRAGTIWQPPPSELPILRKKFKAFLREQTAAKHKAKTQTHPTVLNIVLDIPIHVILTFWPVILSSKMVPKARGQGKIMELVSSDDEPVILASNKVPKACGRVKTVELDSSNDDPGCPAHPLVNSGELLMSSFQHVSNIPSIFTSSDMEKFEVDRPQPSNDAERRANGHFRRQ</sequence>
<keyword evidence="3" id="KW-1185">Reference proteome</keyword>
<proteinExistence type="predicted"/>
<protein>
    <submittedName>
        <fullName evidence="2">Uncharacterized protein</fullName>
    </submittedName>
</protein>
<organism evidence="2 3">
    <name type="scientific">Mycena albidolilacea</name>
    <dbReference type="NCBI Taxonomy" id="1033008"/>
    <lineage>
        <taxon>Eukaryota</taxon>
        <taxon>Fungi</taxon>
        <taxon>Dikarya</taxon>
        <taxon>Basidiomycota</taxon>
        <taxon>Agaricomycotina</taxon>
        <taxon>Agaricomycetes</taxon>
        <taxon>Agaricomycetidae</taxon>
        <taxon>Agaricales</taxon>
        <taxon>Marasmiineae</taxon>
        <taxon>Mycenaceae</taxon>
        <taxon>Mycena</taxon>
    </lineage>
</organism>
<dbReference type="Proteomes" id="UP001218218">
    <property type="component" value="Unassembled WGS sequence"/>
</dbReference>
<feature type="region of interest" description="Disordered" evidence="1">
    <location>
        <begin position="217"/>
        <end position="242"/>
    </location>
</feature>
<dbReference type="AlphaFoldDB" id="A0AAD7AMG4"/>
<accession>A0AAD7AMG4</accession>
<evidence type="ECO:0000313" key="3">
    <source>
        <dbReference type="Proteomes" id="UP001218218"/>
    </source>
</evidence>
<gene>
    <name evidence="2" type="ORF">DFH08DRAFT_799771</name>
</gene>
<feature type="compositionally biased region" description="Basic and acidic residues" evidence="1">
    <location>
        <begin position="217"/>
        <end position="235"/>
    </location>
</feature>
<reference evidence="2" key="1">
    <citation type="submission" date="2023-03" db="EMBL/GenBank/DDBJ databases">
        <title>Massive genome expansion in bonnet fungi (Mycena s.s.) driven by repeated elements and novel gene families across ecological guilds.</title>
        <authorList>
            <consortium name="Lawrence Berkeley National Laboratory"/>
            <person name="Harder C.B."/>
            <person name="Miyauchi S."/>
            <person name="Viragh M."/>
            <person name="Kuo A."/>
            <person name="Thoen E."/>
            <person name="Andreopoulos B."/>
            <person name="Lu D."/>
            <person name="Skrede I."/>
            <person name="Drula E."/>
            <person name="Henrissat B."/>
            <person name="Morin E."/>
            <person name="Kohler A."/>
            <person name="Barry K."/>
            <person name="LaButti K."/>
            <person name="Morin E."/>
            <person name="Salamov A."/>
            <person name="Lipzen A."/>
            <person name="Mereny Z."/>
            <person name="Hegedus B."/>
            <person name="Baldrian P."/>
            <person name="Stursova M."/>
            <person name="Weitz H."/>
            <person name="Taylor A."/>
            <person name="Grigoriev I.V."/>
            <person name="Nagy L.G."/>
            <person name="Martin F."/>
            <person name="Kauserud H."/>
        </authorList>
    </citation>
    <scope>NUCLEOTIDE SEQUENCE</scope>
    <source>
        <strain evidence="2">CBHHK002</strain>
    </source>
</reference>
<dbReference type="EMBL" id="JARIHO010000004">
    <property type="protein sequence ID" value="KAJ7362751.1"/>
    <property type="molecule type" value="Genomic_DNA"/>
</dbReference>
<evidence type="ECO:0000256" key="1">
    <source>
        <dbReference type="SAM" id="MobiDB-lite"/>
    </source>
</evidence>
<comment type="caution">
    <text evidence="2">The sequence shown here is derived from an EMBL/GenBank/DDBJ whole genome shotgun (WGS) entry which is preliminary data.</text>
</comment>